<dbReference type="AlphaFoldDB" id="A0A835U632"/>
<comment type="caution">
    <text evidence="2">The sequence shown here is derived from an EMBL/GenBank/DDBJ whole genome shotgun (WGS) entry which is preliminary data.</text>
</comment>
<feature type="region of interest" description="Disordered" evidence="1">
    <location>
        <begin position="19"/>
        <end position="72"/>
    </location>
</feature>
<organism evidence="2 3">
    <name type="scientific">Vanilla planifolia</name>
    <name type="common">Vanilla</name>
    <dbReference type="NCBI Taxonomy" id="51239"/>
    <lineage>
        <taxon>Eukaryota</taxon>
        <taxon>Viridiplantae</taxon>
        <taxon>Streptophyta</taxon>
        <taxon>Embryophyta</taxon>
        <taxon>Tracheophyta</taxon>
        <taxon>Spermatophyta</taxon>
        <taxon>Magnoliopsida</taxon>
        <taxon>Liliopsida</taxon>
        <taxon>Asparagales</taxon>
        <taxon>Orchidaceae</taxon>
        <taxon>Vanilloideae</taxon>
        <taxon>Vanilleae</taxon>
        <taxon>Vanilla</taxon>
    </lineage>
</organism>
<name>A0A835U632_VANPL</name>
<proteinExistence type="predicted"/>
<evidence type="ECO:0000256" key="1">
    <source>
        <dbReference type="SAM" id="MobiDB-lite"/>
    </source>
</evidence>
<gene>
    <name evidence="2" type="ORF">HPP92_028294</name>
</gene>
<feature type="compositionally biased region" description="Basic residues" evidence="1">
    <location>
        <begin position="63"/>
        <end position="72"/>
    </location>
</feature>
<feature type="non-terminal residue" evidence="2">
    <location>
        <position position="72"/>
    </location>
</feature>
<sequence length="72" mass="8475">MIPLKRCLVVRIVRNPRSKKISDERSLSQQAFPSNHSDDEDPWWVRKGPKSFESMKVEQSQKLTKHVSRGRQ</sequence>
<evidence type="ECO:0000313" key="3">
    <source>
        <dbReference type="Proteomes" id="UP000639772"/>
    </source>
</evidence>
<dbReference type="EMBL" id="JADCNM010000450">
    <property type="protein sequence ID" value="KAG0447506.1"/>
    <property type="molecule type" value="Genomic_DNA"/>
</dbReference>
<protein>
    <submittedName>
        <fullName evidence="2">Uncharacterized protein</fullName>
    </submittedName>
</protein>
<dbReference type="Proteomes" id="UP000639772">
    <property type="component" value="Unassembled WGS sequence"/>
</dbReference>
<reference evidence="2 3" key="1">
    <citation type="journal article" date="2020" name="Nat. Food">
        <title>A phased Vanilla planifolia genome enables genetic improvement of flavour and production.</title>
        <authorList>
            <person name="Hasing T."/>
            <person name="Tang H."/>
            <person name="Brym M."/>
            <person name="Khazi F."/>
            <person name="Huang T."/>
            <person name="Chambers A.H."/>
        </authorList>
    </citation>
    <scope>NUCLEOTIDE SEQUENCE [LARGE SCALE GENOMIC DNA]</scope>
    <source>
        <tissue evidence="2">Leaf</tissue>
    </source>
</reference>
<evidence type="ECO:0000313" key="2">
    <source>
        <dbReference type="EMBL" id="KAG0447506.1"/>
    </source>
</evidence>
<accession>A0A835U632</accession>